<dbReference type="EMBL" id="JBBXJM010000002">
    <property type="protein sequence ID" value="KAL1411685.1"/>
    <property type="molecule type" value="Genomic_DNA"/>
</dbReference>
<evidence type="ECO:0000313" key="8">
    <source>
        <dbReference type="Proteomes" id="UP001565368"/>
    </source>
</evidence>
<dbReference type="PANTHER" id="PTHR12841:SF6">
    <property type="entry name" value="PROTEIN UNC-50 HOMOLOG"/>
    <property type="match status" value="1"/>
</dbReference>
<dbReference type="RefSeq" id="XP_069211629.1">
    <property type="nucleotide sequence ID" value="XM_069351243.1"/>
</dbReference>
<dbReference type="Pfam" id="PF05216">
    <property type="entry name" value="UNC-50"/>
    <property type="match status" value="1"/>
</dbReference>
<feature type="transmembrane region" description="Helical" evidence="6">
    <location>
        <begin position="223"/>
        <end position="245"/>
    </location>
</feature>
<dbReference type="InterPro" id="IPR007881">
    <property type="entry name" value="UNC-50"/>
</dbReference>
<proteinExistence type="inferred from homology"/>
<evidence type="ECO:0000256" key="2">
    <source>
        <dbReference type="ARBA" id="ARBA00006293"/>
    </source>
</evidence>
<comment type="subcellular location">
    <subcellularLocation>
        <location evidence="1">Membrane</location>
        <topology evidence="1">Multi-pass membrane protein</topology>
    </subcellularLocation>
</comment>
<keyword evidence="8" id="KW-1185">Reference proteome</keyword>
<organism evidence="7 8">
    <name type="scientific">Vanrija albida</name>
    <dbReference type="NCBI Taxonomy" id="181172"/>
    <lineage>
        <taxon>Eukaryota</taxon>
        <taxon>Fungi</taxon>
        <taxon>Dikarya</taxon>
        <taxon>Basidiomycota</taxon>
        <taxon>Agaricomycotina</taxon>
        <taxon>Tremellomycetes</taxon>
        <taxon>Trichosporonales</taxon>
        <taxon>Trichosporonaceae</taxon>
        <taxon>Vanrija</taxon>
    </lineage>
</organism>
<evidence type="ECO:0000256" key="3">
    <source>
        <dbReference type="ARBA" id="ARBA00022692"/>
    </source>
</evidence>
<feature type="transmembrane region" description="Helical" evidence="6">
    <location>
        <begin position="80"/>
        <end position="101"/>
    </location>
</feature>
<keyword evidence="4 6" id="KW-1133">Transmembrane helix</keyword>
<protein>
    <recommendedName>
        <fullName evidence="9">UNC-50 family protein</fullName>
    </recommendedName>
</protein>
<feature type="transmembrane region" description="Helical" evidence="6">
    <location>
        <begin position="113"/>
        <end position="133"/>
    </location>
</feature>
<feature type="transmembrane region" description="Helical" evidence="6">
    <location>
        <begin position="187"/>
        <end position="211"/>
    </location>
</feature>
<dbReference type="Proteomes" id="UP001565368">
    <property type="component" value="Unassembled WGS sequence"/>
</dbReference>
<name>A0ABR3QAE6_9TREE</name>
<keyword evidence="3 6" id="KW-0812">Transmembrane</keyword>
<keyword evidence="5 6" id="KW-0472">Membrane</keyword>
<accession>A0ABR3QAE6</accession>
<dbReference type="PANTHER" id="PTHR12841">
    <property type="entry name" value="PROTEIN UNC-50 HOMOLOG"/>
    <property type="match status" value="1"/>
</dbReference>
<evidence type="ECO:0000256" key="5">
    <source>
        <dbReference type="ARBA" id="ARBA00023136"/>
    </source>
</evidence>
<comment type="similarity">
    <text evidence="2">Belongs to the unc-50 family.</text>
</comment>
<reference evidence="7 8" key="1">
    <citation type="submission" date="2023-08" db="EMBL/GenBank/DDBJ databases">
        <title>Annotated Genome Sequence of Vanrija albida AlHP1.</title>
        <authorList>
            <person name="Herzog R."/>
        </authorList>
    </citation>
    <scope>NUCLEOTIDE SEQUENCE [LARGE SCALE GENOMIC DNA]</scope>
    <source>
        <strain evidence="7 8">AlHP1</strain>
    </source>
</reference>
<evidence type="ECO:0008006" key="9">
    <source>
        <dbReference type="Google" id="ProtNLM"/>
    </source>
</evidence>
<comment type="caution">
    <text evidence="7">The sequence shown here is derived from an EMBL/GenBank/DDBJ whole genome shotgun (WGS) entry which is preliminary data.</text>
</comment>
<evidence type="ECO:0000256" key="6">
    <source>
        <dbReference type="SAM" id="Phobius"/>
    </source>
</evidence>
<evidence type="ECO:0000256" key="1">
    <source>
        <dbReference type="ARBA" id="ARBA00004141"/>
    </source>
</evidence>
<sequence length="267" mass="29623">MAPLLPTSSPGPSGLVFDEPAPRRGGLPLVLRRLTKFKSMDFELAFWQLTYLVVAPRRVYKQTYHHKQTKNVWARDDPAMLLLIAACLTVTAGVWAFVYGASWAGAVALVLRMVLRDFILGSLLVALVFWLIANRLLLAPGTSYGVTENRVEFTYAFDVAVNSFFPAFLTTYVALLPLAPLVVRDNWVCLLLGNTLFLIAGLQYIYTSYLGYQALPFVARSEIILAALLPLFGGYLLSLLGFNIARTALELYFGQPWKSGSSNPIHI</sequence>
<feature type="transmembrane region" description="Helical" evidence="6">
    <location>
        <begin position="153"/>
        <end position="175"/>
    </location>
</feature>
<evidence type="ECO:0000313" key="7">
    <source>
        <dbReference type="EMBL" id="KAL1411685.1"/>
    </source>
</evidence>
<gene>
    <name evidence="7" type="ORF">Q8F55_002651</name>
</gene>
<dbReference type="GeneID" id="95983694"/>
<evidence type="ECO:0000256" key="4">
    <source>
        <dbReference type="ARBA" id="ARBA00022989"/>
    </source>
</evidence>